<dbReference type="Proteomes" id="UP000813427">
    <property type="component" value="Unassembled WGS sequence"/>
</dbReference>
<dbReference type="PANTHER" id="PTHR48081">
    <property type="entry name" value="AB HYDROLASE SUPERFAMILY PROTEIN C4A8.06C"/>
    <property type="match status" value="1"/>
</dbReference>
<dbReference type="InterPro" id="IPR013094">
    <property type="entry name" value="AB_hydrolase_3"/>
</dbReference>
<feature type="active site" evidence="3">
    <location>
        <position position="238"/>
    </location>
</feature>
<gene>
    <name evidence="5" type="ORF">BKA59DRAFT_495547</name>
</gene>
<accession>A0A8K0RTA7</accession>
<dbReference type="PROSITE" id="PS01174">
    <property type="entry name" value="LIPASE_GDXG_SER"/>
    <property type="match status" value="1"/>
</dbReference>
<evidence type="ECO:0000256" key="2">
    <source>
        <dbReference type="ARBA" id="ARBA00022801"/>
    </source>
</evidence>
<feature type="domain" description="Alpha/beta hydrolase fold-3" evidence="4">
    <location>
        <begin position="157"/>
        <end position="395"/>
    </location>
</feature>
<dbReference type="InterPro" id="IPR002168">
    <property type="entry name" value="Lipase_GDXG_HIS_AS"/>
</dbReference>
<keyword evidence="2 5" id="KW-0378">Hydrolase</keyword>
<protein>
    <submittedName>
        <fullName evidence="5">Alpha/beta hydrolase fold-domain-containing protein</fullName>
    </submittedName>
</protein>
<evidence type="ECO:0000256" key="3">
    <source>
        <dbReference type="PROSITE-ProRule" id="PRU10038"/>
    </source>
</evidence>
<dbReference type="GO" id="GO:0016787">
    <property type="term" value="F:hydrolase activity"/>
    <property type="evidence" value="ECO:0007669"/>
    <property type="project" value="UniProtKB-KW"/>
</dbReference>
<sequence>MGLVTLETVRTVVPLLPLILRQSLLHVLRLSDSSKYLDLRSALIIACLRVLLIPKTPRSISDVQRLTLRDSDVKGHIWISRYASPPPPETSIRDALIAALEHVGGPTCRVPVPDLVNVEAEWTGYRSGVTRGAPLPDVSERERYHGMMRECKRPTTVLYLHGGAYYLCDPATHRPTAKKLAQLTGGRCYSVRYRLAPQHPFPSALLDAFVSYFTLLYPPPDAYHDPVQPEHVVIAGDSAGGNLALSLLQLILELRRQDSPILWHGELRQVPMPAGVALNSPWLDITQSSPSWEASTPTPFDYLPKPEAMEKRTTPPCEAWPANPPRRNMYIADDLAAHPLASLVMARSWKGAPPIYLCTGWEILAYEDKFFARKLEADGVRVVFEEYEGMPHCFAMILSNAPATTRCFNGWAAFIRAAVEDPDSIESTAVMIKGKTCEEVPLQFDELSDASEEDMQRRVLRKTGLGDLLCEGPTSKL</sequence>
<evidence type="ECO:0000256" key="1">
    <source>
        <dbReference type="ARBA" id="ARBA00010515"/>
    </source>
</evidence>
<dbReference type="InterPro" id="IPR033140">
    <property type="entry name" value="Lipase_GDXG_put_SER_AS"/>
</dbReference>
<dbReference type="InterPro" id="IPR050300">
    <property type="entry name" value="GDXG_lipolytic_enzyme"/>
</dbReference>
<dbReference type="PANTHER" id="PTHR48081:SF25">
    <property type="entry name" value="PUTATIVE (AFU_ORTHOLOGUE AFUA_3G11560)-RELATED"/>
    <property type="match status" value="1"/>
</dbReference>
<dbReference type="PROSITE" id="PS01173">
    <property type="entry name" value="LIPASE_GDXG_HIS"/>
    <property type="match status" value="1"/>
</dbReference>
<dbReference type="InterPro" id="IPR029058">
    <property type="entry name" value="AB_hydrolase_fold"/>
</dbReference>
<evidence type="ECO:0000313" key="6">
    <source>
        <dbReference type="Proteomes" id="UP000813427"/>
    </source>
</evidence>
<dbReference type="EMBL" id="JAGPXF010000006">
    <property type="protein sequence ID" value="KAH7238974.1"/>
    <property type="molecule type" value="Genomic_DNA"/>
</dbReference>
<keyword evidence="6" id="KW-1185">Reference proteome</keyword>
<dbReference type="AlphaFoldDB" id="A0A8K0RTA7"/>
<comment type="similarity">
    <text evidence="1">Belongs to the 'GDXG' lipolytic enzyme family.</text>
</comment>
<comment type="caution">
    <text evidence="5">The sequence shown here is derived from an EMBL/GenBank/DDBJ whole genome shotgun (WGS) entry which is preliminary data.</text>
</comment>
<dbReference type="Gene3D" id="3.40.50.1820">
    <property type="entry name" value="alpha/beta hydrolase"/>
    <property type="match status" value="1"/>
</dbReference>
<proteinExistence type="inferred from homology"/>
<dbReference type="OrthoDB" id="5354320at2759"/>
<organism evidence="5 6">
    <name type="scientific">Fusarium tricinctum</name>
    <dbReference type="NCBI Taxonomy" id="61284"/>
    <lineage>
        <taxon>Eukaryota</taxon>
        <taxon>Fungi</taxon>
        <taxon>Dikarya</taxon>
        <taxon>Ascomycota</taxon>
        <taxon>Pezizomycotina</taxon>
        <taxon>Sordariomycetes</taxon>
        <taxon>Hypocreomycetidae</taxon>
        <taxon>Hypocreales</taxon>
        <taxon>Nectriaceae</taxon>
        <taxon>Fusarium</taxon>
        <taxon>Fusarium tricinctum species complex</taxon>
    </lineage>
</organism>
<dbReference type="SUPFAM" id="SSF53474">
    <property type="entry name" value="alpha/beta-Hydrolases"/>
    <property type="match status" value="1"/>
</dbReference>
<evidence type="ECO:0000259" key="4">
    <source>
        <dbReference type="Pfam" id="PF07859"/>
    </source>
</evidence>
<reference evidence="5" key="1">
    <citation type="journal article" date="2021" name="Nat. Commun.">
        <title>Genetic determinants of endophytism in the Arabidopsis root mycobiome.</title>
        <authorList>
            <person name="Mesny F."/>
            <person name="Miyauchi S."/>
            <person name="Thiergart T."/>
            <person name="Pickel B."/>
            <person name="Atanasova L."/>
            <person name="Karlsson M."/>
            <person name="Huettel B."/>
            <person name="Barry K.W."/>
            <person name="Haridas S."/>
            <person name="Chen C."/>
            <person name="Bauer D."/>
            <person name="Andreopoulos W."/>
            <person name="Pangilinan J."/>
            <person name="LaButti K."/>
            <person name="Riley R."/>
            <person name="Lipzen A."/>
            <person name="Clum A."/>
            <person name="Drula E."/>
            <person name="Henrissat B."/>
            <person name="Kohler A."/>
            <person name="Grigoriev I.V."/>
            <person name="Martin F.M."/>
            <person name="Hacquard S."/>
        </authorList>
    </citation>
    <scope>NUCLEOTIDE SEQUENCE</scope>
    <source>
        <strain evidence="5">MPI-SDFR-AT-0068</strain>
    </source>
</reference>
<dbReference type="Pfam" id="PF07859">
    <property type="entry name" value="Abhydrolase_3"/>
    <property type="match status" value="1"/>
</dbReference>
<evidence type="ECO:0000313" key="5">
    <source>
        <dbReference type="EMBL" id="KAH7238974.1"/>
    </source>
</evidence>
<name>A0A8K0RTA7_9HYPO</name>